<feature type="transmembrane region" description="Helical" evidence="1">
    <location>
        <begin position="86"/>
        <end position="111"/>
    </location>
</feature>
<protein>
    <recommendedName>
        <fullName evidence="3">DUF4345 domain-containing protein</fullName>
    </recommendedName>
</protein>
<name>A0AAU7F929_9NEIS</name>
<accession>A0AAU7F929</accession>
<evidence type="ECO:0008006" key="3">
    <source>
        <dbReference type="Google" id="ProtNLM"/>
    </source>
</evidence>
<proteinExistence type="predicted"/>
<dbReference type="RefSeq" id="WP_348945343.1">
    <property type="nucleotide sequence ID" value="NZ_CP157355.1"/>
</dbReference>
<reference evidence="2" key="1">
    <citation type="submission" date="2024-05" db="EMBL/GenBank/DDBJ databases">
        <authorList>
            <person name="Yang L."/>
            <person name="Pan L."/>
        </authorList>
    </citation>
    <scope>NUCLEOTIDE SEQUENCE</scope>
    <source>
        <strain evidence="2">FCG-7</strain>
    </source>
</reference>
<sequence length="123" mass="13166">MQSILKVSWLVSAALAWLLLGVSALGAMFYPIAGPIHAKMAGGSLAMGQIWLTCGLMLITAIGAYLQIRRKMLGVLLVQALSIHYLLLGAVQASLILAIFLLLIFGLPYFLAARSGQVIQEIN</sequence>
<dbReference type="KEGG" id="cmav:ABHF33_01700"/>
<keyword evidence="1" id="KW-0812">Transmembrane</keyword>
<evidence type="ECO:0000313" key="2">
    <source>
        <dbReference type="EMBL" id="XBM01022.1"/>
    </source>
</evidence>
<dbReference type="AlphaFoldDB" id="A0AAU7F929"/>
<gene>
    <name evidence="2" type="ORF">ABHF33_01700</name>
</gene>
<feature type="transmembrane region" description="Helical" evidence="1">
    <location>
        <begin position="48"/>
        <end position="66"/>
    </location>
</feature>
<keyword evidence="1" id="KW-1133">Transmembrane helix</keyword>
<evidence type="ECO:0000256" key="1">
    <source>
        <dbReference type="SAM" id="Phobius"/>
    </source>
</evidence>
<keyword evidence="1" id="KW-0472">Membrane</keyword>
<dbReference type="EMBL" id="CP157355">
    <property type="protein sequence ID" value="XBM01022.1"/>
    <property type="molecule type" value="Genomic_DNA"/>
</dbReference>
<organism evidence="2">
    <name type="scientific">Chitinibacter mangrovi</name>
    <dbReference type="NCBI Taxonomy" id="3153927"/>
    <lineage>
        <taxon>Bacteria</taxon>
        <taxon>Pseudomonadati</taxon>
        <taxon>Pseudomonadota</taxon>
        <taxon>Betaproteobacteria</taxon>
        <taxon>Neisseriales</taxon>
        <taxon>Chitinibacteraceae</taxon>
        <taxon>Chitinibacter</taxon>
    </lineage>
</organism>